<comment type="caution">
    <text evidence="7">The sequence shown here is derived from an EMBL/GenBank/DDBJ whole genome shotgun (WGS) entry which is preliminary data.</text>
</comment>
<dbReference type="GO" id="GO:0000976">
    <property type="term" value="F:transcription cis-regulatory region binding"/>
    <property type="evidence" value="ECO:0007669"/>
    <property type="project" value="TreeGrafter"/>
</dbReference>
<proteinExistence type="predicted"/>
<keyword evidence="8" id="KW-1185">Reference proteome</keyword>
<protein>
    <submittedName>
        <fullName evidence="7">TetR family transcriptional regulator</fullName>
    </submittedName>
</protein>
<dbReference type="Gene3D" id="1.10.357.10">
    <property type="entry name" value="Tetracycline Repressor, domain 2"/>
    <property type="match status" value="1"/>
</dbReference>
<dbReference type="InterPro" id="IPR009057">
    <property type="entry name" value="Homeodomain-like_sf"/>
</dbReference>
<dbReference type="GO" id="GO:0003700">
    <property type="term" value="F:DNA-binding transcription factor activity"/>
    <property type="evidence" value="ECO:0007669"/>
    <property type="project" value="TreeGrafter"/>
</dbReference>
<reference evidence="7 8" key="1">
    <citation type="submission" date="2018-03" db="EMBL/GenBank/DDBJ databases">
        <title>Genomic Encyclopedia of Type Strains, Phase III (KMG-III): the genomes of soil and plant-associated and newly described type strains.</title>
        <authorList>
            <person name="Whitman W."/>
        </authorList>
    </citation>
    <scope>NUCLEOTIDE SEQUENCE [LARGE SCALE GENOMIC DNA]</scope>
    <source>
        <strain evidence="7 8">CGMCC 4.7104</strain>
    </source>
</reference>
<sequence length="224" mass="24228">MDAPVRLAKVRTVNDRLTHKLRSDALDNRERILEAARAVFAAEGLNVPMREIARRAGVGPATLYRRFPTKETLATEAFADQMRACEVIVTGGLDEPDPWRGFCHVIERICELHARDRGFTAAFMATFPGAIDFAASRGRTLEAISELARRAKAAGRLRADFVLDDLVLVLMANNGLQAASPAGRVAASRRFAALTIQALRAAPGATPLPPPARLLPGRPLSPTA</sequence>
<dbReference type="Pfam" id="PF21597">
    <property type="entry name" value="TetR_C_43"/>
    <property type="match status" value="1"/>
</dbReference>
<keyword evidence="1" id="KW-0805">Transcription regulation</keyword>
<evidence type="ECO:0000259" key="6">
    <source>
        <dbReference type="PROSITE" id="PS50977"/>
    </source>
</evidence>
<evidence type="ECO:0000256" key="1">
    <source>
        <dbReference type="ARBA" id="ARBA00023015"/>
    </source>
</evidence>
<dbReference type="InterPro" id="IPR049445">
    <property type="entry name" value="TetR_SbtR-like_C"/>
</dbReference>
<dbReference type="AlphaFoldDB" id="A0A2T0MRD3"/>
<feature type="region of interest" description="Disordered" evidence="5">
    <location>
        <begin position="205"/>
        <end position="224"/>
    </location>
</feature>
<accession>A0A2T0MRD3</accession>
<dbReference type="InterPro" id="IPR036271">
    <property type="entry name" value="Tet_transcr_reg_TetR-rel_C_sf"/>
</dbReference>
<dbReference type="EMBL" id="PVNG01000016">
    <property type="protein sequence ID" value="PRX60776.1"/>
    <property type="molecule type" value="Genomic_DNA"/>
</dbReference>
<dbReference type="PROSITE" id="PS50977">
    <property type="entry name" value="HTH_TETR_2"/>
    <property type="match status" value="1"/>
</dbReference>
<dbReference type="SUPFAM" id="SSF48498">
    <property type="entry name" value="Tetracyclin repressor-like, C-terminal domain"/>
    <property type="match status" value="1"/>
</dbReference>
<evidence type="ECO:0000256" key="5">
    <source>
        <dbReference type="SAM" id="MobiDB-lite"/>
    </source>
</evidence>
<dbReference type="Pfam" id="PF00440">
    <property type="entry name" value="TetR_N"/>
    <property type="match status" value="1"/>
</dbReference>
<evidence type="ECO:0000256" key="2">
    <source>
        <dbReference type="ARBA" id="ARBA00023125"/>
    </source>
</evidence>
<feature type="domain" description="HTH tetR-type" evidence="6">
    <location>
        <begin position="26"/>
        <end position="85"/>
    </location>
</feature>
<dbReference type="PANTHER" id="PTHR30055:SF234">
    <property type="entry name" value="HTH-TYPE TRANSCRIPTIONAL REGULATOR BETI"/>
    <property type="match status" value="1"/>
</dbReference>
<evidence type="ECO:0000256" key="3">
    <source>
        <dbReference type="ARBA" id="ARBA00023163"/>
    </source>
</evidence>
<keyword evidence="3" id="KW-0804">Transcription</keyword>
<organism evidence="7 8">
    <name type="scientific">Nonomuraea fuscirosea</name>
    <dbReference type="NCBI Taxonomy" id="1291556"/>
    <lineage>
        <taxon>Bacteria</taxon>
        <taxon>Bacillati</taxon>
        <taxon>Actinomycetota</taxon>
        <taxon>Actinomycetes</taxon>
        <taxon>Streptosporangiales</taxon>
        <taxon>Streptosporangiaceae</taxon>
        <taxon>Nonomuraea</taxon>
    </lineage>
</organism>
<evidence type="ECO:0000256" key="4">
    <source>
        <dbReference type="PROSITE-ProRule" id="PRU00335"/>
    </source>
</evidence>
<dbReference type="PRINTS" id="PR00455">
    <property type="entry name" value="HTHTETR"/>
</dbReference>
<dbReference type="InterPro" id="IPR050109">
    <property type="entry name" value="HTH-type_TetR-like_transc_reg"/>
</dbReference>
<evidence type="ECO:0000313" key="7">
    <source>
        <dbReference type="EMBL" id="PRX60776.1"/>
    </source>
</evidence>
<dbReference type="InterPro" id="IPR001647">
    <property type="entry name" value="HTH_TetR"/>
</dbReference>
<feature type="compositionally biased region" description="Low complexity" evidence="5">
    <location>
        <begin position="214"/>
        <end position="224"/>
    </location>
</feature>
<name>A0A2T0MRD3_9ACTN</name>
<dbReference type="Proteomes" id="UP000238312">
    <property type="component" value="Unassembled WGS sequence"/>
</dbReference>
<dbReference type="PANTHER" id="PTHR30055">
    <property type="entry name" value="HTH-TYPE TRANSCRIPTIONAL REGULATOR RUTR"/>
    <property type="match status" value="1"/>
</dbReference>
<dbReference type="SUPFAM" id="SSF46689">
    <property type="entry name" value="Homeodomain-like"/>
    <property type="match status" value="1"/>
</dbReference>
<feature type="DNA-binding region" description="H-T-H motif" evidence="4">
    <location>
        <begin position="48"/>
        <end position="67"/>
    </location>
</feature>
<keyword evidence="2 4" id="KW-0238">DNA-binding</keyword>
<evidence type="ECO:0000313" key="8">
    <source>
        <dbReference type="Proteomes" id="UP000238312"/>
    </source>
</evidence>
<gene>
    <name evidence="7" type="ORF">B0I32_116167</name>
</gene>